<protein>
    <submittedName>
        <fullName evidence="1">Uncharacterized protein</fullName>
    </submittedName>
</protein>
<organism evidence="1 2">
    <name type="scientific">Halalkalicoccus paucihalophilus</name>
    <dbReference type="NCBI Taxonomy" id="1008153"/>
    <lineage>
        <taxon>Archaea</taxon>
        <taxon>Methanobacteriati</taxon>
        <taxon>Methanobacteriota</taxon>
        <taxon>Stenosarchaea group</taxon>
        <taxon>Halobacteria</taxon>
        <taxon>Halobacteriales</taxon>
        <taxon>Halococcaceae</taxon>
        <taxon>Halalkalicoccus</taxon>
    </lineage>
</organism>
<dbReference type="EMBL" id="LTAZ01000017">
    <property type="protein sequence ID" value="KYH24016.1"/>
    <property type="molecule type" value="Genomic_DNA"/>
</dbReference>
<sequence length="74" mass="8241">MEFPSTGGMTVVTRLFTMPNRVLNRIGYERETNGSLRITSISILASFNGEASITSISSLSRGRSLMRLVKKFVR</sequence>
<dbReference type="PATRIC" id="fig|1008153.3.peg.4388"/>
<name>A0A151A8J6_9EURY</name>
<comment type="caution">
    <text evidence="1">The sequence shown here is derived from an EMBL/GenBank/DDBJ whole genome shotgun (WGS) entry which is preliminary data.</text>
</comment>
<evidence type="ECO:0000313" key="1">
    <source>
        <dbReference type="EMBL" id="KYH24016.1"/>
    </source>
</evidence>
<evidence type="ECO:0000313" key="2">
    <source>
        <dbReference type="Proteomes" id="UP000075321"/>
    </source>
</evidence>
<proteinExistence type="predicted"/>
<keyword evidence="2" id="KW-1185">Reference proteome</keyword>
<dbReference type="AlphaFoldDB" id="A0A151A8J6"/>
<dbReference type="Proteomes" id="UP000075321">
    <property type="component" value="Unassembled WGS sequence"/>
</dbReference>
<accession>A0A151A8J6</accession>
<gene>
    <name evidence="1" type="ORF">HAPAU_40950</name>
</gene>
<reference evidence="1 2" key="1">
    <citation type="submission" date="2016-02" db="EMBL/GenBank/DDBJ databases">
        <title>Genome sequence of Halalkalicoccus paucihalophilus DSM 24557.</title>
        <authorList>
            <person name="Poehlein A."/>
            <person name="Daniel R."/>
        </authorList>
    </citation>
    <scope>NUCLEOTIDE SEQUENCE [LARGE SCALE GENOMIC DNA]</scope>
    <source>
        <strain evidence="1 2">DSM 24557</strain>
    </source>
</reference>